<dbReference type="InterPro" id="IPR039741">
    <property type="entry name" value="UDP-sugar_pyrophosphorylase"/>
</dbReference>
<evidence type="ECO:0000256" key="3">
    <source>
        <dbReference type="ARBA" id="ARBA00022679"/>
    </source>
</evidence>
<dbReference type="FunFam" id="3.90.550.10:FF:000091">
    <property type="entry name" value="UDP-sugar pyrophosphorylase"/>
    <property type="match status" value="1"/>
</dbReference>
<evidence type="ECO:0000313" key="8">
    <source>
        <dbReference type="EMBL" id="PPR95914.1"/>
    </source>
</evidence>
<dbReference type="AlphaFoldDB" id="A0A2P5WXU2"/>
<dbReference type="InterPro" id="IPR002618">
    <property type="entry name" value="UDPGP_fam"/>
</dbReference>
<dbReference type="Pfam" id="PF01704">
    <property type="entry name" value="UDPGP"/>
    <property type="match status" value="1"/>
</dbReference>
<keyword evidence="3" id="KW-0808">Transferase</keyword>
<evidence type="ECO:0000256" key="7">
    <source>
        <dbReference type="ARBA" id="ARBA00048259"/>
    </source>
</evidence>
<dbReference type="GO" id="GO:0003977">
    <property type="term" value="F:UDP-N-acetylglucosamine diphosphorylase activity"/>
    <property type="evidence" value="ECO:0007669"/>
    <property type="project" value="TreeGrafter"/>
</dbReference>
<evidence type="ECO:0000256" key="2">
    <source>
        <dbReference type="ARBA" id="ARBA00001946"/>
    </source>
</evidence>
<evidence type="ECO:0000256" key="5">
    <source>
        <dbReference type="ARBA" id="ARBA00038047"/>
    </source>
</evidence>
<comment type="catalytic activity">
    <reaction evidence="7">
        <text>a monosaccharide 1-phosphate + UTP + H(+) = a UDP-monosaccharide + diphosphate</text>
        <dbReference type="Rhea" id="RHEA:13205"/>
        <dbReference type="ChEBI" id="CHEBI:15378"/>
        <dbReference type="ChEBI" id="CHEBI:33019"/>
        <dbReference type="ChEBI" id="CHEBI:46398"/>
        <dbReference type="ChEBI" id="CHEBI:140358"/>
        <dbReference type="ChEBI" id="CHEBI:140359"/>
        <dbReference type="EC" id="2.7.7.64"/>
    </reaction>
</comment>
<dbReference type="EC" id="2.7.7.64" evidence="6"/>
<gene>
    <name evidence="8" type="ORF">GOBAR_AA24753</name>
</gene>
<dbReference type="EMBL" id="KZ666159">
    <property type="protein sequence ID" value="PPR95914.1"/>
    <property type="molecule type" value="Genomic_DNA"/>
</dbReference>
<dbReference type="Gene3D" id="2.160.10.30">
    <property type="match status" value="1"/>
</dbReference>
<evidence type="ECO:0000313" key="9">
    <source>
        <dbReference type="Proteomes" id="UP000239757"/>
    </source>
</evidence>
<evidence type="ECO:0000256" key="6">
    <source>
        <dbReference type="ARBA" id="ARBA00039080"/>
    </source>
</evidence>
<name>A0A2P5WXU2_GOSBA</name>
<dbReference type="GO" id="GO:0006048">
    <property type="term" value="P:UDP-N-acetylglucosamine biosynthetic process"/>
    <property type="evidence" value="ECO:0007669"/>
    <property type="project" value="TreeGrafter"/>
</dbReference>
<organism evidence="8 9">
    <name type="scientific">Gossypium barbadense</name>
    <name type="common">Sea Island cotton</name>
    <name type="synonym">Hibiscus barbadensis</name>
    <dbReference type="NCBI Taxonomy" id="3634"/>
    <lineage>
        <taxon>Eukaryota</taxon>
        <taxon>Viridiplantae</taxon>
        <taxon>Streptophyta</taxon>
        <taxon>Embryophyta</taxon>
        <taxon>Tracheophyta</taxon>
        <taxon>Spermatophyta</taxon>
        <taxon>Magnoliopsida</taxon>
        <taxon>eudicotyledons</taxon>
        <taxon>Gunneridae</taxon>
        <taxon>Pentapetalae</taxon>
        <taxon>rosids</taxon>
        <taxon>malvids</taxon>
        <taxon>Malvales</taxon>
        <taxon>Malvaceae</taxon>
        <taxon>Malvoideae</taxon>
        <taxon>Gossypium</taxon>
    </lineage>
</organism>
<accession>A0A2P5WXU2</accession>
<comment type="similarity">
    <text evidence="5">Belongs to the USP family.</text>
</comment>
<dbReference type="Gene3D" id="3.90.550.10">
    <property type="entry name" value="Spore Coat Polysaccharide Biosynthesis Protein SpsA, Chain A"/>
    <property type="match status" value="1"/>
</dbReference>
<proteinExistence type="inferred from homology"/>
<evidence type="ECO:0000256" key="1">
    <source>
        <dbReference type="ARBA" id="ARBA00001936"/>
    </source>
</evidence>
<sequence>MASGLTTADSTAKLLSDLKIDAGDWPPSLVKNLHLLSPDQIQLGKMLLEMGQSHLFQHWAEPGVDDDQKKAFFTQLSKLNSSYPGGLASYIKTARELLADSKAGKNPYDGFTPSVPTGEVLSLGDDNFIKFEDVGVKEAKNAAFVLVAGGLGERLGYNGIKVALPAETTTGTCFLQLYIESILALQEASSRLTQGTCQKEIPFVIMTSDDTHTSTVDLLESNSYFGMKPSQVKLLKQEKVACLDDNDARLALDPHNKYKIQTKPHGHGDVHSLLYSSGLLNVWHDSGSRWVIFFQDTNGLLFKAIPASLGVSATKEYHVNSLAVPRKAKEAIGGITKLTHSDGRSMVINVEYNQLDPLLRATGHPDGDVNCETGYSPFPGNINQLILELGPYIKELTKTGGAIKEFVNPKYKDASKTSFKSSTRLECMMQDYPKTLPPSARVGFTASLPVLRQIGSYFSCGSVNEFATNVMDTWLAYAPVKNNPEDAAKVPKGNPYHSATSGEMAIYRANSLILKKAGVQVEDPVQQVFNGQEVEVWPRVTWKPKWGITFAEIKSKVSGSCSISQRSTMALKGRDIFLENLTLDGALIINSTDGAEVKVGGSIKNKGWLIERIDYKDTAFPEELRIRGFRMEKKEQLEETYSQPGKYTLKP</sequence>
<evidence type="ECO:0000256" key="4">
    <source>
        <dbReference type="ARBA" id="ARBA00022695"/>
    </source>
</evidence>
<dbReference type="GO" id="GO:0051748">
    <property type="term" value="F:UTP-monosaccharide-1-phosphate uridylyltransferase activity"/>
    <property type="evidence" value="ECO:0007669"/>
    <property type="project" value="UniProtKB-EC"/>
</dbReference>
<dbReference type="OrthoDB" id="532420at2759"/>
<keyword evidence="4" id="KW-0548">Nucleotidyltransferase</keyword>
<dbReference type="CDD" id="cd06424">
    <property type="entry name" value="UGGPase"/>
    <property type="match status" value="1"/>
</dbReference>
<dbReference type="Proteomes" id="UP000239757">
    <property type="component" value="Unassembled WGS sequence"/>
</dbReference>
<dbReference type="FunFam" id="2.160.10.30:FF:000001">
    <property type="entry name" value="UDP-sugar pyrophosphorylase"/>
    <property type="match status" value="1"/>
</dbReference>
<reference evidence="8 9" key="1">
    <citation type="submission" date="2015-01" db="EMBL/GenBank/DDBJ databases">
        <title>Genome of allotetraploid Gossypium barbadense reveals genomic plasticity and fiber elongation in cotton evolution.</title>
        <authorList>
            <person name="Chen X."/>
            <person name="Liu X."/>
            <person name="Zhao B."/>
            <person name="Zheng H."/>
            <person name="Hu Y."/>
            <person name="Lu G."/>
            <person name="Yang C."/>
            <person name="Chen J."/>
            <person name="Shan C."/>
            <person name="Zhang L."/>
            <person name="Zhou Y."/>
            <person name="Wang L."/>
            <person name="Guo W."/>
            <person name="Bai Y."/>
            <person name="Ruan J."/>
            <person name="Shangguan X."/>
            <person name="Mao Y."/>
            <person name="Jiang J."/>
            <person name="Zhu Y."/>
            <person name="Lei J."/>
            <person name="Kang H."/>
            <person name="Chen S."/>
            <person name="He X."/>
            <person name="Wang R."/>
            <person name="Wang Y."/>
            <person name="Chen J."/>
            <person name="Wang L."/>
            <person name="Yu S."/>
            <person name="Wang B."/>
            <person name="Wei J."/>
            <person name="Song S."/>
            <person name="Lu X."/>
            <person name="Gao Z."/>
            <person name="Gu W."/>
            <person name="Deng X."/>
            <person name="Ma D."/>
            <person name="Wang S."/>
            <person name="Liang W."/>
            <person name="Fang L."/>
            <person name="Cai C."/>
            <person name="Zhu X."/>
            <person name="Zhou B."/>
            <person name="Zhang Y."/>
            <person name="Chen Z."/>
            <person name="Xu S."/>
            <person name="Zhu R."/>
            <person name="Wang S."/>
            <person name="Zhang T."/>
            <person name="Zhao G."/>
        </authorList>
    </citation>
    <scope>NUCLEOTIDE SEQUENCE [LARGE SCALE GENOMIC DNA]</scope>
    <source>
        <strain evidence="9">cv. Xinhai21</strain>
        <tissue evidence="8">Leaf</tissue>
    </source>
</reference>
<comment type="cofactor">
    <cofactor evidence="1">
        <name>Mn(2+)</name>
        <dbReference type="ChEBI" id="CHEBI:29035"/>
    </cofactor>
</comment>
<dbReference type="PANTHER" id="PTHR11952:SF9">
    <property type="entry name" value="UDP-SUGAR PYROPHOSPHORYLASE"/>
    <property type="match status" value="1"/>
</dbReference>
<comment type="cofactor">
    <cofactor evidence="2">
        <name>Mg(2+)</name>
        <dbReference type="ChEBI" id="CHEBI:18420"/>
    </cofactor>
</comment>
<dbReference type="PANTHER" id="PTHR11952">
    <property type="entry name" value="UDP- GLUCOSE PYROPHOSPHORYLASE"/>
    <property type="match status" value="1"/>
</dbReference>
<protein>
    <recommendedName>
        <fullName evidence="6">UTP-monosaccharide-1-phosphate uridylyltransferase</fullName>
        <ecNumber evidence="6">2.7.7.64</ecNumber>
    </recommendedName>
</protein>
<dbReference type="SUPFAM" id="SSF53448">
    <property type="entry name" value="Nucleotide-diphospho-sugar transferases"/>
    <property type="match status" value="1"/>
</dbReference>
<dbReference type="InterPro" id="IPR029044">
    <property type="entry name" value="Nucleotide-diphossugar_trans"/>
</dbReference>